<dbReference type="InterPro" id="IPR036527">
    <property type="entry name" value="SCP2_sterol-bd_dom_sf"/>
</dbReference>
<evidence type="ECO:0000256" key="1">
    <source>
        <dbReference type="ARBA" id="ARBA00023015"/>
    </source>
</evidence>
<evidence type="ECO:0000259" key="4">
    <source>
        <dbReference type="PROSITE" id="PS51118"/>
    </source>
</evidence>
<keyword evidence="1" id="KW-0805">Transcription regulation</keyword>
<evidence type="ECO:0000313" key="6">
    <source>
        <dbReference type="Proteomes" id="UP001596337"/>
    </source>
</evidence>
<evidence type="ECO:0000256" key="2">
    <source>
        <dbReference type="ARBA" id="ARBA00023125"/>
    </source>
</evidence>
<reference evidence="6" key="1">
    <citation type="journal article" date="2019" name="Int. J. Syst. Evol. Microbiol.">
        <title>The Global Catalogue of Microorganisms (GCM) 10K type strain sequencing project: providing services to taxonomists for standard genome sequencing and annotation.</title>
        <authorList>
            <consortium name="The Broad Institute Genomics Platform"/>
            <consortium name="The Broad Institute Genome Sequencing Center for Infectious Disease"/>
            <person name="Wu L."/>
            <person name="Ma J."/>
        </authorList>
    </citation>
    <scope>NUCLEOTIDE SEQUENCE [LARGE SCALE GENOMIC DNA]</scope>
    <source>
        <strain evidence="6">KCTC 32255</strain>
    </source>
</reference>
<dbReference type="PANTHER" id="PTHR33204">
    <property type="entry name" value="TRANSCRIPTIONAL REGULATOR, MARR FAMILY"/>
    <property type="match status" value="1"/>
</dbReference>
<feature type="domain" description="HTH hxlR-type" evidence="4">
    <location>
        <begin position="11"/>
        <end position="109"/>
    </location>
</feature>
<dbReference type="Pfam" id="PF02036">
    <property type="entry name" value="SCP2"/>
    <property type="match status" value="1"/>
</dbReference>
<gene>
    <name evidence="5" type="ORF">ACFQGD_06285</name>
</gene>
<evidence type="ECO:0000256" key="3">
    <source>
        <dbReference type="ARBA" id="ARBA00023163"/>
    </source>
</evidence>
<dbReference type="Gene3D" id="1.10.10.10">
    <property type="entry name" value="Winged helix-like DNA-binding domain superfamily/Winged helix DNA-binding domain"/>
    <property type="match status" value="1"/>
</dbReference>
<dbReference type="InterPro" id="IPR036388">
    <property type="entry name" value="WH-like_DNA-bd_sf"/>
</dbReference>
<dbReference type="Proteomes" id="UP001596337">
    <property type="component" value="Unassembled WGS sequence"/>
</dbReference>
<keyword evidence="3" id="KW-0804">Transcription</keyword>
<dbReference type="PANTHER" id="PTHR33204:SF18">
    <property type="entry name" value="TRANSCRIPTIONAL REGULATORY PROTEIN"/>
    <property type="match status" value="1"/>
</dbReference>
<proteinExistence type="predicted"/>
<dbReference type="InterPro" id="IPR002577">
    <property type="entry name" value="HTH_HxlR"/>
</dbReference>
<comment type="caution">
    <text evidence="5">The sequence shown here is derived from an EMBL/GenBank/DDBJ whole genome shotgun (WGS) entry which is preliminary data.</text>
</comment>
<dbReference type="PROSITE" id="PS51118">
    <property type="entry name" value="HTH_HXLR"/>
    <property type="match status" value="1"/>
</dbReference>
<dbReference type="RefSeq" id="WP_345399515.1">
    <property type="nucleotide sequence ID" value="NZ_BAABLA010000090.1"/>
</dbReference>
<dbReference type="EMBL" id="JBHSXX010000001">
    <property type="protein sequence ID" value="MFC6866751.1"/>
    <property type="molecule type" value="Genomic_DNA"/>
</dbReference>
<dbReference type="InterPro" id="IPR003033">
    <property type="entry name" value="SCP2_sterol-bd_dom"/>
</dbReference>
<protein>
    <submittedName>
        <fullName evidence="5">Winged helix-turn-helix transcriptional regulator</fullName>
    </submittedName>
</protein>
<dbReference type="InterPro" id="IPR011991">
    <property type="entry name" value="ArsR-like_HTH"/>
</dbReference>
<keyword evidence="6" id="KW-1185">Reference proteome</keyword>
<dbReference type="SUPFAM" id="SSF55718">
    <property type="entry name" value="SCP-like"/>
    <property type="match status" value="1"/>
</dbReference>
<name>A0ABW2BUV8_9PSEU</name>
<dbReference type="InterPro" id="IPR036390">
    <property type="entry name" value="WH_DNA-bd_sf"/>
</dbReference>
<dbReference type="CDD" id="cd00090">
    <property type="entry name" value="HTH_ARSR"/>
    <property type="match status" value="1"/>
</dbReference>
<organism evidence="5 6">
    <name type="scientific">Haloechinothrix salitolerans</name>
    <dbReference type="NCBI Taxonomy" id="926830"/>
    <lineage>
        <taxon>Bacteria</taxon>
        <taxon>Bacillati</taxon>
        <taxon>Actinomycetota</taxon>
        <taxon>Actinomycetes</taxon>
        <taxon>Pseudonocardiales</taxon>
        <taxon>Pseudonocardiaceae</taxon>
        <taxon>Haloechinothrix</taxon>
    </lineage>
</organism>
<dbReference type="SUPFAM" id="SSF46785">
    <property type="entry name" value="Winged helix' DNA-binding domain"/>
    <property type="match status" value="1"/>
</dbReference>
<accession>A0ABW2BUV8</accession>
<evidence type="ECO:0000313" key="5">
    <source>
        <dbReference type="EMBL" id="MFC6866751.1"/>
    </source>
</evidence>
<dbReference type="Gene3D" id="3.30.1050.10">
    <property type="entry name" value="SCP2 sterol-binding domain"/>
    <property type="match status" value="1"/>
</dbReference>
<keyword evidence="2" id="KW-0238">DNA-binding</keyword>
<sequence length="216" mass="24192">MAGKRDYGQFCGLAAAMNVLGERWTILIIRELLIGPARFNELAENLPGIGPNLLTERLRSLLEAEVIEQSQVAWDGRAKLYQLTERGRELREPVLALAHWGMSLLDEEDRNGAVRAEWGFLAVQSMIEKAEIPDVDETYQFEVGDEQFSIEVRGGSVNFHRDGVENPDLILECDADTFVRVGARLLTPFEAIATGAVRIKGEPERIHRCSRMLGLT</sequence>
<dbReference type="Pfam" id="PF01638">
    <property type="entry name" value="HxlR"/>
    <property type="match status" value="1"/>
</dbReference>